<feature type="region of interest" description="Disordered" evidence="1">
    <location>
        <begin position="81"/>
        <end position="105"/>
    </location>
</feature>
<evidence type="ECO:0000256" key="1">
    <source>
        <dbReference type="SAM" id="MobiDB-lite"/>
    </source>
</evidence>
<dbReference type="EMBL" id="JAIWQS010000012">
    <property type="protein sequence ID" value="KAJ8748933.1"/>
    <property type="molecule type" value="Genomic_DNA"/>
</dbReference>
<keyword evidence="3" id="KW-1185">Reference proteome</keyword>
<name>A0AAV8S9U9_9ROSI</name>
<accession>A0AAV8S9U9</accession>
<protein>
    <submittedName>
        <fullName evidence="2">Uncharacterized protein</fullName>
    </submittedName>
</protein>
<comment type="caution">
    <text evidence="2">The sequence shown here is derived from an EMBL/GenBank/DDBJ whole genome shotgun (WGS) entry which is preliminary data.</text>
</comment>
<sequence>MALNNPHPKVLECDVIGRSTEVAEAKEEEEKEEEDIEEKELEDLESEVKLMAKKILEYRATLPSQFKTTLASLLSSQRSVIGLDTEPGPSGGSNPGSEARVETSKAAVPLIDDETTREKVRLLKGKISSNVSAMPVLIRRMKECLSRIENLGSSNGTIHPAFKRKRNG</sequence>
<organism evidence="2 3">
    <name type="scientific">Erythroxylum novogranatense</name>
    <dbReference type="NCBI Taxonomy" id="1862640"/>
    <lineage>
        <taxon>Eukaryota</taxon>
        <taxon>Viridiplantae</taxon>
        <taxon>Streptophyta</taxon>
        <taxon>Embryophyta</taxon>
        <taxon>Tracheophyta</taxon>
        <taxon>Spermatophyta</taxon>
        <taxon>Magnoliopsida</taxon>
        <taxon>eudicotyledons</taxon>
        <taxon>Gunneridae</taxon>
        <taxon>Pentapetalae</taxon>
        <taxon>rosids</taxon>
        <taxon>fabids</taxon>
        <taxon>Malpighiales</taxon>
        <taxon>Erythroxylaceae</taxon>
        <taxon>Erythroxylum</taxon>
    </lineage>
</organism>
<dbReference type="AlphaFoldDB" id="A0AAV8S9U9"/>
<proteinExistence type="predicted"/>
<evidence type="ECO:0000313" key="2">
    <source>
        <dbReference type="EMBL" id="KAJ8748933.1"/>
    </source>
</evidence>
<dbReference type="PANTHER" id="PTHR36045">
    <property type="entry name" value="OS04G0558500 PROTEIN"/>
    <property type="match status" value="1"/>
</dbReference>
<feature type="region of interest" description="Disordered" evidence="1">
    <location>
        <begin position="18"/>
        <end position="41"/>
    </location>
</feature>
<dbReference type="PANTHER" id="PTHR36045:SF2">
    <property type="entry name" value="OS04G0558500 PROTEIN"/>
    <property type="match status" value="1"/>
</dbReference>
<feature type="compositionally biased region" description="Acidic residues" evidence="1">
    <location>
        <begin position="26"/>
        <end position="41"/>
    </location>
</feature>
<gene>
    <name evidence="2" type="ORF">K2173_013369</name>
</gene>
<dbReference type="Proteomes" id="UP001159364">
    <property type="component" value="Linkage Group LG12"/>
</dbReference>
<evidence type="ECO:0000313" key="3">
    <source>
        <dbReference type="Proteomes" id="UP001159364"/>
    </source>
</evidence>
<reference evidence="2 3" key="1">
    <citation type="submission" date="2021-09" db="EMBL/GenBank/DDBJ databases">
        <title>Genomic insights and catalytic innovation underlie evolution of tropane alkaloids biosynthesis.</title>
        <authorList>
            <person name="Wang Y.-J."/>
            <person name="Tian T."/>
            <person name="Huang J.-P."/>
            <person name="Huang S.-X."/>
        </authorList>
    </citation>
    <scope>NUCLEOTIDE SEQUENCE [LARGE SCALE GENOMIC DNA]</scope>
    <source>
        <strain evidence="2">KIB-2018</strain>
        <tissue evidence="2">Leaf</tissue>
    </source>
</reference>